<comment type="caution">
    <text evidence="12">The sequence shown here is derived from an EMBL/GenBank/DDBJ whole genome shotgun (WGS) entry which is preliminary data.</text>
</comment>
<organism evidence="12 13">
    <name type="scientific">Clohesyomyces aquaticus</name>
    <dbReference type="NCBI Taxonomy" id="1231657"/>
    <lineage>
        <taxon>Eukaryota</taxon>
        <taxon>Fungi</taxon>
        <taxon>Dikarya</taxon>
        <taxon>Ascomycota</taxon>
        <taxon>Pezizomycotina</taxon>
        <taxon>Dothideomycetes</taxon>
        <taxon>Pleosporomycetidae</taxon>
        <taxon>Pleosporales</taxon>
        <taxon>Lindgomycetaceae</taxon>
        <taxon>Clohesyomyces</taxon>
    </lineage>
</organism>
<sequence length="270" mass="31006">MEGSDFPPEYDRVQQEDTDAQIAQQLHEEEEERVRRERSPSTRDCVVCGDSTPVPEFPALVECNHQPEICRDCFKGWIASELESKSWDTIKCPGSKCKVIMQHNHVQQYADPDIYAKFDALSARSALNDDPNFRWCRGPNCQSGQIHVSGEEGNIFRCVACGFRVCVIHEDTWHEGETCEEYDYRRSGKKERDQKLQEEASVKAIGELTKRCPGKRCNWPIEKNEGCDHMTCSKCRFEFCWICLAPYGPIRNRGNSAHKKSCKYHSSNIA</sequence>
<evidence type="ECO:0000256" key="3">
    <source>
        <dbReference type="ARBA" id="ARBA00022679"/>
    </source>
</evidence>
<keyword evidence="5" id="KW-0677">Repeat</keyword>
<dbReference type="CDD" id="cd20336">
    <property type="entry name" value="Rcat_RBR"/>
    <property type="match status" value="1"/>
</dbReference>
<evidence type="ECO:0000256" key="7">
    <source>
        <dbReference type="ARBA" id="ARBA00022786"/>
    </source>
</evidence>
<dbReference type="PROSITE" id="PS51873">
    <property type="entry name" value="TRIAD"/>
    <property type="match status" value="1"/>
</dbReference>
<dbReference type="AlphaFoldDB" id="A0A1Y2AB35"/>
<name>A0A1Y2AB35_9PLEO</name>
<keyword evidence="6 9" id="KW-0863">Zinc-finger</keyword>
<dbReference type="Proteomes" id="UP000193144">
    <property type="component" value="Unassembled WGS sequence"/>
</dbReference>
<dbReference type="EMBL" id="MCFA01000001">
    <property type="protein sequence ID" value="ORY19712.1"/>
    <property type="molecule type" value="Genomic_DNA"/>
</dbReference>
<evidence type="ECO:0000256" key="9">
    <source>
        <dbReference type="PROSITE-ProRule" id="PRU00175"/>
    </source>
</evidence>
<dbReference type="InterPro" id="IPR044066">
    <property type="entry name" value="TRIAD_supradom"/>
</dbReference>
<reference evidence="12 13" key="1">
    <citation type="submission" date="2016-07" db="EMBL/GenBank/DDBJ databases">
        <title>Pervasive Adenine N6-methylation of Active Genes in Fungi.</title>
        <authorList>
            <consortium name="DOE Joint Genome Institute"/>
            <person name="Mondo S.J."/>
            <person name="Dannebaum R.O."/>
            <person name="Kuo R.C."/>
            <person name="Labutti K."/>
            <person name="Haridas S."/>
            <person name="Kuo A."/>
            <person name="Salamov A."/>
            <person name="Ahrendt S.R."/>
            <person name="Lipzen A."/>
            <person name="Sullivan W."/>
            <person name="Andreopoulos W.B."/>
            <person name="Clum A."/>
            <person name="Lindquist E."/>
            <person name="Daum C."/>
            <person name="Ramamoorthy G.K."/>
            <person name="Gryganskyi A."/>
            <person name="Culley D."/>
            <person name="Magnuson J.K."/>
            <person name="James T.Y."/>
            <person name="O'Malley M.A."/>
            <person name="Stajich J.E."/>
            <person name="Spatafora J.W."/>
            <person name="Visel A."/>
            <person name="Grigoriev I.V."/>
        </authorList>
    </citation>
    <scope>NUCLEOTIDE SEQUENCE [LARGE SCALE GENOMIC DNA]</scope>
    <source>
        <strain evidence="12 13">CBS 115471</strain>
    </source>
</reference>
<keyword evidence="4" id="KW-0479">Metal-binding</keyword>
<evidence type="ECO:0000256" key="2">
    <source>
        <dbReference type="ARBA" id="ARBA00012251"/>
    </source>
</evidence>
<dbReference type="Gene3D" id="3.30.40.10">
    <property type="entry name" value="Zinc/RING finger domain, C3HC4 (zinc finger)"/>
    <property type="match status" value="1"/>
</dbReference>
<proteinExistence type="predicted"/>
<dbReference type="Pfam" id="PF22191">
    <property type="entry name" value="IBR_1"/>
    <property type="match status" value="1"/>
</dbReference>
<keyword evidence="3" id="KW-0808">Transferase</keyword>
<evidence type="ECO:0000256" key="6">
    <source>
        <dbReference type="ARBA" id="ARBA00022771"/>
    </source>
</evidence>
<keyword evidence="8" id="KW-0862">Zinc</keyword>
<dbReference type="CDD" id="cd20335">
    <property type="entry name" value="BRcat_RBR"/>
    <property type="match status" value="1"/>
</dbReference>
<dbReference type="InterPro" id="IPR013083">
    <property type="entry name" value="Znf_RING/FYVE/PHD"/>
</dbReference>
<evidence type="ECO:0000256" key="5">
    <source>
        <dbReference type="ARBA" id="ARBA00022737"/>
    </source>
</evidence>
<keyword evidence="13" id="KW-1185">Reference proteome</keyword>
<dbReference type="GO" id="GO:0008270">
    <property type="term" value="F:zinc ion binding"/>
    <property type="evidence" value="ECO:0007669"/>
    <property type="project" value="UniProtKB-KW"/>
</dbReference>
<dbReference type="PROSITE" id="PS50089">
    <property type="entry name" value="ZF_RING_2"/>
    <property type="match status" value="1"/>
</dbReference>
<dbReference type="EC" id="2.3.2.31" evidence="2"/>
<dbReference type="Pfam" id="PF01485">
    <property type="entry name" value="IBR"/>
    <property type="match status" value="1"/>
</dbReference>
<dbReference type="InterPro" id="IPR031127">
    <property type="entry name" value="E3_UB_ligase_RBR"/>
</dbReference>
<evidence type="ECO:0000259" key="10">
    <source>
        <dbReference type="PROSITE" id="PS50089"/>
    </source>
</evidence>
<gene>
    <name evidence="12" type="ORF">BCR34DRAFT_471454</name>
</gene>
<dbReference type="InterPro" id="IPR002867">
    <property type="entry name" value="IBR_dom"/>
</dbReference>
<feature type="domain" description="RING-type" evidence="10">
    <location>
        <begin position="45"/>
        <end position="93"/>
    </location>
</feature>
<dbReference type="SUPFAM" id="SSF57850">
    <property type="entry name" value="RING/U-box"/>
    <property type="match status" value="3"/>
</dbReference>
<dbReference type="Gene3D" id="1.20.120.1750">
    <property type="match status" value="1"/>
</dbReference>
<dbReference type="GO" id="GO:0061630">
    <property type="term" value="F:ubiquitin protein ligase activity"/>
    <property type="evidence" value="ECO:0007669"/>
    <property type="project" value="UniProtKB-EC"/>
</dbReference>
<evidence type="ECO:0000313" key="13">
    <source>
        <dbReference type="Proteomes" id="UP000193144"/>
    </source>
</evidence>
<dbReference type="InterPro" id="IPR001841">
    <property type="entry name" value="Znf_RING"/>
</dbReference>
<evidence type="ECO:0000313" key="12">
    <source>
        <dbReference type="EMBL" id="ORY19712.1"/>
    </source>
</evidence>
<evidence type="ECO:0000259" key="11">
    <source>
        <dbReference type="PROSITE" id="PS51873"/>
    </source>
</evidence>
<keyword evidence="7" id="KW-0833">Ubl conjugation pathway</keyword>
<comment type="catalytic activity">
    <reaction evidence="1">
        <text>[E2 ubiquitin-conjugating enzyme]-S-ubiquitinyl-L-cysteine + [acceptor protein]-L-lysine = [E2 ubiquitin-conjugating enzyme]-L-cysteine + [acceptor protein]-N(6)-ubiquitinyl-L-lysine.</text>
        <dbReference type="EC" id="2.3.2.31"/>
    </reaction>
</comment>
<protein>
    <recommendedName>
        <fullName evidence="2">RBR-type E3 ubiquitin transferase</fullName>
        <ecNumber evidence="2">2.3.2.31</ecNumber>
    </recommendedName>
</protein>
<accession>A0A1Y2AB35</accession>
<dbReference type="OrthoDB" id="1431934at2759"/>
<dbReference type="SMART" id="SM00647">
    <property type="entry name" value="IBR"/>
    <property type="match status" value="2"/>
</dbReference>
<feature type="domain" description="RING-type" evidence="11">
    <location>
        <begin position="41"/>
        <end position="266"/>
    </location>
</feature>
<dbReference type="GO" id="GO:0016567">
    <property type="term" value="P:protein ubiquitination"/>
    <property type="evidence" value="ECO:0007669"/>
    <property type="project" value="InterPro"/>
</dbReference>
<evidence type="ECO:0000256" key="4">
    <source>
        <dbReference type="ARBA" id="ARBA00022723"/>
    </source>
</evidence>
<evidence type="ECO:0000256" key="1">
    <source>
        <dbReference type="ARBA" id="ARBA00001798"/>
    </source>
</evidence>
<evidence type="ECO:0000256" key="8">
    <source>
        <dbReference type="ARBA" id="ARBA00022833"/>
    </source>
</evidence>
<dbReference type="PANTHER" id="PTHR11685">
    <property type="entry name" value="RBR FAMILY RING FINGER AND IBR DOMAIN-CONTAINING"/>
    <property type="match status" value="1"/>
</dbReference>
<dbReference type="STRING" id="1231657.A0A1Y2AB35"/>